<sequence>MTRHTSFAPVVDSDTETLILGSLPGAASLAAGRYYAHPRNQFWRLIGAVIGADLAGLPYDERLTMLLHHRIGLWDVIADAERAGSLDAAIRNHAANDLQKLVARLPALRTIGFNGGTASKIGRAQFGPLAERYRLVTLPSSSPAHAARSFEGKLAIWRQLV</sequence>
<dbReference type="SMART" id="SM00986">
    <property type="entry name" value="UDG"/>
    <property type="match status" value="1"/>
</dbReference>
<feature type="domain" description="Uracil-DNA glycosylase-like" evidence="1">
    <location>
        <begin position="8"/>
        <end position="161"/>
    </location>
</feature>
<dbReference type="RefSeq" id="WP_157027661.1">
    <property type="nucleotide sequence ID" value="NZ_WQMS01000014.1"/>
</dbReference>
<dbReference type="Gene3D" id="3.40.470.10">
    <property type="entry name" value="Uracil-DNA glycosylase-like domain"/>
    <property type="match status" value="1"/>
</dbReference>
<dbReference type="InterPro" id="IPR005122">
    <property type="entry name" value="Uracil-DNA_glycosylase-like"/>
</dbReference>
<dbReference type="SMART" id="SM00987">
    <property type="entry name" value="UreE_C"/>
    <property type="match status" value="1"/>
</dbReference>
<accession>A0A6I4J2Z3</accession>
<proteinExistence type="predicted"/>
<evidence type="ECO:0000313" key="2">
    <source>
        <dbReference type="EMBL" id="MVO78696.1"/>
    </source>
</evidence>
<keyword evidence="3" id="KW-1185">Reference proteome</keyword>
<evidence type="ECO:0000313" key="3">
    <source>
        <dbReference type="Proteomes" id="UP000441389"/>
    </source>
</evidence>
<dbReference type="AlphaFoldDB" id="A0A6I4J2Z3"/>
<keyword evidence="2" id="KW-0326">Glycosidase</keyword>
<dbReference type="SUPFAM" id="SSF52141">
    <property type="entry name" value="Uracil-DNA glycosylase-like"/>
    <property type="match status" value="1"/>
</dbReference>
<keyword evidence="2" id="KW-0378">Hydrolase</keyword>
<dbReference type="GO" id="GO:0033958">
    <property type="term" value="F:DNA-deoxyinosine glycosylase activity"/>
    <property type="evidence" value="ECO:0007669"/>
    <property type="project" value="UniProtKB-EC"/>
</dbReference>
<dbReference type="Pfam" id="PF03167">
    <property type="entry name" value="UDG"/>
    <property type="match status" value="1"/>
</dbReference>
<reference evidence="2 3" key="1">
    <citation type="submission" date="2019-12" db="EMBL/GenBank/DDBJ databases">
        <authorList>
            <person name="Huq M.A."/>
        </authorList>
    </citation>
    <scope>NUCLEOTIDE SEQUENCE [LARGE SCALE GENOMIC DNA]</scope>
    <source>
        <strain evidence="2 3">MAH-20</strain>
    </source>
</reference>
<dbReference type="CDD" id="cd10032">
    <property type="entry name" value="UDG-F6_HDG"/>
    <property type="match status" value="1"/>
</dbReference>
<organism evidence="2 3">
    <name type="scientific">Sphingomonas horti</name>
    <dbReference type="NCBI Taxonomy" id="2682842"/>
    <lineage>
        <taxon>Bacteria</taxon>
        <taxon>Pseudomonadati</taxon>
        <taxon>Pseudomonadota</taxon>
        <taxon>Alphaproteobacteria</taxon>
        <taxon>Sphingomonadales</taxon>
        <taxon>Sphingomonadaceae</taxon>
        <taxon>Sphingomonas</taxon>
    </lineage>
</organism>
<gene>
    <name evidence="2" type="ORF">GON01_12230</name>
</gene>
<dbReference type="EC" id="3.2.2.15" evidence="2"/>
<dbReference type="NCBIfam" id="TIGR04274">
    <property type="entry name" value="hypoxanDNAglyco"/>
    <property type="match status" value="1"/>
</dbReference>
<name>A0A6I4J2Z3_9SPHN</name>
<evidence type="ECO:0000259" key="1">
    <source>
        <dbReference type="SMART" id="SM00986"/>
    </source>
</evidence>
<dbReference type="InterPro" id="IPR026353">
    <property type="entry name" value="Hypoxan-DNA_Glyclase"/>
</dbReference>
<protein>
    <submittedName>
        <fullName evidence="2">DNA-deoxyinosine glycosylase</fullName>
        <ecNumber evidence="2">3.2.2.15</ecNumber>
    </submittedName>
</protein>
<dbReference type="EMBL" id="WQMS01000014">
    <property type="protein sequence ID" value="MVO78696.1"/>
    <property type="molecule type" value="Genomic_DNA"/>
</dbReference>
<dbReference type="InterPro" id="IPR036895">
    <property type="entry name" value="Uracil-DNA_glycosylase-like_sf"/>
</dbReference>
<comment type="caution">
    <text evidence="2">The sequence shown here is derived from an EMBL/GenBank/DDBJ whole genome shotgun (WGS) entry which is preliminary data.</text>
</comment>
<dbReference type="Proteomes" id="UP000441389">
    <property type="component" value="Unassembled WGS sequence"/>
</dbReference>